<protein>
    <submittedName>
        <fullName evidence="1">Uncharacterized protein</fullName>
    </submittedName>
</protein>
<dbReference type="EMBL" id="JBFNXQ010000161">
    <property type="protein sequence ID" value="MEX5721743.1"/>
    <property type="molecule type" value="Genomic_DNA"/>
</dbReference>
<evidence type="ECO:0000313" key="2">
    <source>
        <dbReference type="Proteomes" id="UP001560045"/>
    </source>
</evidence>
<sequence length="82" mass="9345">LREAPPDDAVAAGTSAVQVALGGRDRVPDRDLREAVFVEPRPQRLPRDHGLHSRMTELARLRQSEYARAFRAPLYDPEERNR</sequence>
<keyword evidence="2" id="KW-1185">Reference proteome</keyword>
<dbReference type="Proteomes" id="UP001560045">
    <property type="component" value="Unassembled WGS sequence"/>
</dbReference>
<feature type="non-terminal residue" evidence="1">
    <location>
        <position position="1"/>
    </location>
</feature>
<dbReference type="RefSeq" id="WP_369210536.1">
    <property type="nucleotide sequence ID" value="NZ_JBFNXQ010000161.1"/>
</dbReference>
<comment type="caution">
    <text evidence="1">The sequence shown here is derived from an EMBL/GenBank/DDBJ whole genome shotgun (WGS) entry which is preliminary data.</text>
</comment>
<gene>
    <name evidence="1" type="ORF">ABQ292_25675</name>
</gene>
<accession>A0ABV3XNT3</accession>
<reference evidence="1 2" key="1">
    <citation type="submission" date="2024-06" db="EMBL/GenBank/DDBJ databases">
        <title>Draft genome sequence of Geodermatophilus badlandi, a novel member of the Geodermatophilaceae isolated from badland sedimentary rocks in the Red desert, Wyoming, USA.</title>
        <authorList>
            <person name="Ben Tekaya S."/>
            <person name="Nouioui I."/>
            <person name="Flores G.M."/>
            <person name="Shaal M.N."/>
            <person name="Bredoire F."/>
            <person name="Basile F."/>
            <person name="Van Diepen L."/>
            <person name="Ward N.L."/>
        </authorList>
    </citation>
    <scope>NUCLEOTIDE SEQUENCE [LARGE SCALE GENOMIC DNA]</scope>
    <source>
        <strain evidence="1 2">WL48A</strain>
    </source>
</reference>
<evidence type="ECO:0000313" key="1">
    <source>
        <dbReference type="EMBL" id="MEX5721743.1"/>
    </source>
</evidence>
<proteinExistence type="predicted"/>
<organism evidence="1 2">
    <name type="scientific">Geodermatophilus maliterrae</name>
    <dbReference type="NCBI Taxonomy" id="3162531"/>
    <lineage>
        <taxon>Bacteria</taxon>
        <taxon>Bacillati</taxon>
        <taxon>Actinomycetota</taxon>
        <taxon>Actinomycetes</taxon>
        <taxon>Geodermatophilales</taxon>
        <taxon>Geodermatophilaceae</taxon>
        <taxon>Geodermatophilus</taxon>
    </lineage>
</organism>
<name>A0ABV3XNT3_9ACTN</name>